<evidence type="ECO:0008006" key="8">
    <source>
        <dbReference type="Google" id="ProtNLM"/>
    </source>
</evidence>
<keyword evidence="4 5" id="KW-0472">Membrane</keyword>
<evidence type="ECO:0000256" key="3">
    <source>
        <dbReference type="ARBA" id="ARBA00022989"/>
    </source>
</evidence>
<dbReference type="PANTHER" id="PTHR23291">
    <property type="entry name" value="BAX INHIBITOR-RELATED"/>
    <property type="match status" value="1"/>
</dbReference>
<comment type="subcellular location">
    <subcellularLocation>
        <location evidence="1">Membrane</location>
        <topology evidence="1">Multi-pass membrane protein</topology>
    </subcellularLocation>
</comment>
<sequence length="316" mass="35333">MQSLMLKPFCHAFRQVEFDKPPLSFPSQSPTQTPPSVSTHFIPLYSKNQIFKALSVRVVRDKKDYSVLHRNDGEVAYELTSYPNSEGEQAIPEVSGNDELRWQFIRRVYGILGAQISFCAAVSTITFLCPPVKEFLISRIHSGPALSVALLPFILIWPLAVYRKQYPVNIILLGLITACTSIDIALCCAAMKVQIVLQALLLTMAGVSSLTGYTFWASKKGKSFNYLGPFLSSSLAILVVTGILQLFFPLVSRVNALYAGAVAMVFSGYLVYDTESMIKHHKYNEYIVASVNIYLDIMMFFISNLDLLQYCSDLFT</sequence>
<dbReference type="Pfam" id="PF01027">
    <property type="entry name" value="Bax1-I"/>
    <property type="match status" value="1"/>
</dbReference>
<accession>A0A7N0ZSA7</accession>
<keyword evidence="2 5" id="KW-0812">Transmembrane</keyword>
<dbReference type="Proteomes" id="UP000594263">
    <property type="component" value="Unplaced"/>
</dbReference>
<evidence type="ECO:0000256" key="1">
    <source>
        <dbReference type="ARBA" id="ARBA00004141"/>
    </source>
</evidence>
<feature type="transmembrane region" description="Helical" evidence="5">
    <location>
        <begin position="199"/>
        <end position="217"/>
    </location>
</feature>
<dbReference type="AlphaFoldDB" id="A0A7N0ZSA7"/>
<organism evidence="6 7">
    <name type="scientific">Kalanchoe fedtschenkoi</name>
    <name type="common">Lavender scallops</name>
    <name type="synonym">South American air plant</name>
    <dbReference type="NCBI Taxonomy" id="63787"/>
    <lineage>
        <taxon>Eukaryota</taxon>
        <taxon>Viridiplantae</taxon>
        <taxon>Streptophyta</taxon>
        <taxon>Embryophyta</taxon>
        <taxon>Tracheophyta</taxon>
        <taxon>Spermatophyta</taxon>
        <taxon>Magnoliopsida</taxon>
        <taxon>eudicotyledons</taxon>
        <taxon>Gunneridae</taxon>
        <taxon>Pentapetalae</taxon>
        <taxon>Saxifragales</taxon>
        <taxon>Crassulaceae</taxon>
        <taxon>Kalanchoe</taxon>
    </lineage>
</organism>
<name>A0A7N0ZSA7_KALFE</name>
<feature type="transmembrane region" description="Helical" evidence="5">
    <location>
        <begin position="254"/>
        <end position="272"/>
    </location>
</feature>
<protein>
    <recommendedName>
        <fullName evidence="8">BI1-like protein</fullName>
    </recommendedName>
</protein>
<feature type="transmembrane region" description="Helical" evidence="5">
    <location>
        <begin position="140"/>
        <end position="161"/>
    </location>
</feature>
<proteinExistence type="inferred from homology"/>
<keyword evidence="3 5" id="KW-1133">Transmembrane helix</keyword>
<reference evidence="6" key="1">
    <citation type="submission" date="2021-01" db="UniProtKB">
        <authorList>
            <consortium name="EnsemblPlants"/>
        </authorList>
    </citation>
    <scope>IDENTIFICATION</scope>
</reference>
<evidence type="ECO:0000313" key="7">
    <source>
        <dbReference type="Proteomes" id="UP000594263"/>
    </source>
</evidence>
<evidence type="ECO:0000256" key="5">
    <source>
        <dbReference type="RuleBase" id="RU004379"/>
    </source>
</evidence>
<evidence type="ECO:0000256" key="2">
    <source>
        <dbReference type="ARBA" id="ARBA00022692"/>
    </source>
</evidence>
<dbReference type="Gramene" id="Kaladp0024s0577.1.v1.1">
    <property type="protein sequence ID" value="Kaladp0024s0577.1.v1.1"/>
    <property type="gene ID" value="Kaladp0024s0577.v1.1"/>
</dbReference>
<evidence type="ECO:0000313" key="6">
    <source>
        <dbReference type="EnsemblPlants" id="Kaladp0024s0577.1.v1.1"/>
    </source>
</evidence>
<dbReference type="EnsemblPlants" id="Kaladp0024s0577.1.v1.1">
    <property type="protein sequence ID" value="Kaladp0024s0577.1.v1.1"/>
    <property type="gene ID" value="Kaladp0024s0577.v1.1"/>
</dbReference>
<keyword evidence="7" id="KW-1185">Reference proteome</keyword>
<feature type="transmembrane region" description="Helical" evidence="5">
    <location>
        <begin position="224"/>
        <end position="248"/>
    </location>
</feature>
<comment type="similarity">
    <text evidence="5">Belongs to the BI1 family.</text>
</comment>
<feature type="transmembrane region" description="Helical" evidence="5">
    <location>
        <begin position="168"/>
        <end position="193"/>
    </location>
</feature>
<evidence type="ECO:0000256" key="4">
    <source>
        <dbReference type="ARBA" id="ARBA00023136"/>
    </source>
</evidence>
<dbReference type="InterPro" id="IPR006214">
    <property type="entry name" value="Bax_inhibitor_1-related"/>
</dbReference>
<dbReference type="PANTHER" id="PTHR23291:SF50">
    <property type="entry name" value="PROTEIN LIFEGUARD 4"/>
    <property type="match status" value="1"/>
</dbReference>
<feature type="transmembrane region" description="Helical" evidence="5">
    <location>
        <begin position="284"/>
        <end position="302"/>
    </location>
</feature>
<feature type="transmembrane region" description="Helical" evidence="5">
    <location>
        <begin position="108"/>
        <end position="128"/>
    </location>
</feature>
<dbReference type="GO" id="GO:0016020">
    <property type="term" value="C:membrane"/>
    <property type="evidence" value="ECO:0007669"/>
    <property type="project" value="UniProtKB-SubCell"/>
</dbReference>